<dbReference type="AlphaFoldDB" id="A0AAN9PT67"/>
<name>A0AAN9PT67_CLITE</name>
<dbReference type="Proteomes" id="UP001359559">
    <property type="component" value="Unassembled WGS sequence"/>
</dbReference>
<reference evidence="1 2" key="1">
    <citation type="submission" date="2024-01" db="EMBL/GenBank/DDBJ databases">
        <title>The genomes of 5 underutilized Papilionoideae crops provide insights into root nodulation and disease resistance.</title>
        <authorList>
            <person name="Yuan L."/>
        </authorList>
    </citation>
    <scope>NUCLEOTIDE SEQUENCE [LARGE SCALE GENOMIC DNA]</scope>
    <source>
        <strain evidence="1">LY-2023</strain>
        <tissue evidence="1">Leaf</tissue>
    </source>
</reference>
<evidence type="ECO:0000313" key="1">
    <source>
        <dbReference type="EMBL" id="KAK7309726.1"/>
    </source>
</evidence>
<evidence type="ECO:0000313" key="2">
    <source>
        <dbReference type="Proteomes" id="UP001359559"/>
    </source>
</evidence>
<proteinExistence type="predicted"/>
<sequence>MLIFNNPLAPFFSGSRVPILFTNCHCHTHTHFTTDKSNSPLSDTYNIRCTLNTSSINLHTVRSPKPPNPFHSLILLSLLSCKIFYVAFLPPYGICC</sequence>
<keyword evidence="2" id="KW-1185">Reference proteome</keyword>
<protein>
    <submittedName>
        <fullName evidence="1">Uncharacterized protein</fullName>
    </submittedName>
</protein>
<gene>
    <name evidence="1" type="ORF">RJT34_06685</name>
</gene>
<dbReference type="EMBL" id="JAYKXN010000002">
    <property type="protein sequence ID" value="KAK7309726.1"/>
    <property type="molecule type" value="Genomic_DNA"/>
</dbReference>
<accession>A0AAN9PT67</accession>
<comment type="caution">
    <text evidence="1">The sequence shown here is derived from an EMBL/GenBank/DDBJ whole genome shotgun (WGS) entry which is preliminary data.</text>
</comment>
<organism evidence="1 2">
    <name type="scientific">Clitoria ternatea</name>
    <name type="common">Butterfly pea</name>
    <dbReference type="NCBI Taxonomy" id="43366"/>
    <lineage>
        <taxon>Eukaryota</taxon>
        <taxon>Viridiplantae</taxon>
        <taxon>Streptophyta</taxon>
        <taxon>Embryophyta</taxon>
        <taxon>Tracheophyta</taxon>
        <taxon>Spermatophyta</taxon>
        <taxon>Magnoliopsida</taxon>
        <taxon>eudicotyledons</taxon>
        <taxon>Gunneridae</taxon>
        <taxon>Pentapetalae</taxon>
        <taxon>rosids</taxon>
        <taxon>fabids</taxon>
        <taxon>Fabales</taxon>
        <taxon>Fabaceae</taxon>
        <taxon>Papilionoideae</taxon>
        <taxon>50 kb inversion clade</taxon>
        <taxon>NPAAA clade</taxon>
        <taxon>indigoferoid/millettioid clade</taxon>
        <taxon>Phaseoleae</taxon>
        <taxon>Clitoria</taxon>
    </lineage>
</organism>